<dbReference type="VEuPathDB" id="TriTrypDB:TvY486_0401760"/>
<dbReference type="PANTHER" id="PTHR19384">
    <property type="entry name" value="NITRIC OXIDE SYNTHASE-RELATED"/>
    <property type="match status" value="1"/>
</dbReference>
<evidence type="ECO:0000259" key="9">
    <source>
        <dbReference type="PROSITE" id="PS50902"/>
    </source>
</evidence>
<dbReference type="PRINTS" id="PR00369">
    <property type="entry name" value="FLAVODOXIN"/>
</dbReference>
<dbReference type="GO" id="GO:0050660">
    <property type="term" value="F:flavin adenine dinucleotide binding"/>
    <property type="evidence" value="ECO:0007669"/>
    <property type="project" value="TreeGrafter"/>
</dbReference>
<dbReference type="SUPFAM" id="SSF63380">
    <property type="entry name" value="Riboflavin synthase domain-like"/>
    <property type="match status" value="1"/>
</dbReference>
<dbReference type="FunFam" id="3.40.50.360:FF:000045">
    <property type="entry name" value="NADPH-dependent diflavin oxidoreductase 1"/>
    <property type="match status" value="1"/>
</dbReference>
<dbReference type="Pfam" id="PF00175">
    <property type="entry name" value="NAD_binding_1"/>
    <property type="match status" value="1"/>
</dbReference>
<dbReference type="InterPro" id="IPR003097">
    <property type="entry name" value="CysJ-like_FAD-binding"/>
</dbReference>
<dbReference type="GO" id="GO:0003958">
    <property type="term" value="F:NADPH-hemoprotein reductase activity"/>
    <property type="evidence" value="ECO:0007669"/>
    <property type="project" value="UniProtKB-EC"/>
</dbReference>
<dbReference type="PROSITE" id="PS51384">
    <property type="entry name" value="FAD_FR"/>
    <property type="match status" value="1"/>
</dbReference>
<dbReference type="SUPFAM" id="SSF52218">
    <property type="entry name" value="Flavoproteins"/>
    <property type="match status" value="1"/>
</dbReference>
<dbReference type="PROSITE" id="PS50902">
    <property type="entry name" value="FLAVODOXIN_LIKE"/>
    <property type="match status" value="1"/>
</dbReference>
<organism evidence="11">
    <name type="scientific">Trypanosoma vivax (strain Y486)</name>
    <dbReference type="NCBI Taxonomy" id="1055687"/>
    <lineage>
        <taxon>Eukaryota</taxon>
        <taxon>Discoba</taxon>
        <taxon>Euglenozoa</taxon>
        <taxon>Kinetoplastea</taxon>
        <taxon>Metakinetoplastina</taxon>
        <taxon>Trypanosomatida</taxon>
        <taxon>Trypanosomatidae</taxon>
        <taxon>Trypanosoma</taxon>
        <taxon>Duttonella</taxon>
    </lineage>
</organism>
<dbReference type="Gene3D" id="3.40.50.360">
    <property type="match status" value="1"/>
</dbReference>
<dbReference type="InterPro" id="IPR017927">
    <property type="entry name" value="FAD-bd_FR_type"/>
</dbReference>
<dbReference type="InterPro" id="IPR039261">
    <property type="entry name" value="FNR_nucleotide-bd"/>
</dbReference>
<dbReference type="InterPro" id="IPR017938">
    <property type="entry name" value="Riboflavin_synthase-like_b-brl"/>
</dbReference>
<keyword evidence="3" id="KW-0963">Cytoplasm</keyword>
<accession>G0TU76</accession>
<dbReference type="InterPro" id="IPR023173">
    <property type="entry name" value="NADPH_Cyt_P450_Rdtase_alpha"/>
</dbReference>
<evidence type="ECO:0000256" key="4">
    <source>
        <dbReference type="ARBA" id="ARBA00022630"/>
    </source>
</evidence>
<evidence type="ECO:0000256" key="3">
    <source>
        <dbReference type="ARBA" id="ARBA00022490"/>
    </source>
</evidence>
<reference evidence="11" key="1">
    <citation type="journal article" date="2012" name="Proc. Natl. Acad. Sci. U.S.A.">
        <title>Antigenic diversity is generated by distinct evolutionary mechanisms in African trypanosome species.</title>
        <authorList>
            <person name="Jackson A.P."/>
            <person name="Berry A."/>
            <person name="Aslett M."/>
            <person name="Allison H.C."/>
            <person name="Burton P."/>
            <person name="Vavrova-Anderson J."/>
            <person name="Brown R."/>
            <person name="Browne H."/>
            <person name="Corton N."/>
            <person name="Hauser H."/>
            <person name="Gamble J."/>
            <person name="Gilderthorp R."/>
            <person name="Marcello L."/>
            <person name="McQuillan J."/>
            <person name="Otto T.D."/>
            <person name="Quail M.A."/>
            <person name="Sanders M.J."/>
            <person name="van Tonder A."/>
            <person name="Ginger M.L."/>
            <person name="Field M.C."/>
            <person name="Barry J.D."/>
            <person name="Hertz-Fowler C."/>
            <person name="Berriman M."/>
        </authorList>
    </citation>
    <scope>NUCLEOTIDE SEQUENCE</scope>
    <source>
        <strain evidence="11">Y486</strain>
    </source>
</reference>
<keyword evidence="4" id="KW-0285">Flavoprotein</keyword>
<dbReference type="GO" id="GO:0005829">
    <property type="term" value="C:cytosol"/>
    <property type="evidence" value="ECO:0007669"/>
    <property type="project" value="TreeGrafter"/>
</dbReference>
<evidence type="ECO:0000313" key="11">
    <source>
        <dbReference type="EMBL" id="CCC47510.1"/>
    </source>
</evidence>
<dbReference type="InterPro" id="IPR001709">
    <property type="entry name" value="Flavoprot_Pyr_Nucl_cyt_Rdtase"/>
</dbReference>
<evidence type="ECO:0000256" key="8">
    <source>
        <dbReference type="ARBA" id="ARBA00023002"/>
    </source>
</evidence>
<keyword evidence="8 11" id="KW-0560">Oxidoreductase</keyword>
<dbReference type="InterPro" id="IPR029039">
    <property type="entry name" value="Flavoprotein-like_sf"/>
</dbReference>
<dbReference type="Gene3D" id="3.40.50.80">
    <property type="entry name" value="Nucleotide-binding domain of ferredoxin-NADP reductase (FNR) module"/>
    <property type="match status" value="1"/>
</dbReference>
<feature type="domain" description="FAD-binding FR-type" evidence="10">
    <location>
        <begin position="202"/>
        <end position="452"/>
    </location>
</feature>
<dbReference type="InterPro" id="IPR008254">
    <property type="entry name" value="Flavodoxin/NO_synth"/>
</dbReference>
<evidence type="ECO:0000256" key="1">
    <source>
        <dbReference type="ARBA" id="ARBA00001917"/>
    </source>
</evidence>
<protein>
    <submittedName>
        <fullName evidence="11">Putative NADPH-dependent FMN/FAD containing oxidoreductase</fullName>
        <ecNumber evidence="11">1.6.2.4</ecNumber>
    </submittedName>
</protein>
<evidence type="ECO:0000256" key="2">
    <source>
        <dbReference type="ARBA" id="ARBA00001974"/>
    </source>
</evidence>
<dbReference type="PANTHER" id="PTHR19384:SF10">
    <property type="entry name" value="NADPH-DEPENDENT DIFLAVIN OXIDOREDUCTASE 1"/>
    <property type="match status" value="1"/>
</dbReference>
<evidence type="ECO:0000256" key="5">
    <source>
        <dbReference type="ARBA" id="ARBA00022643"/>
    </source>
</evidence>
<keyword evidence="7" id="KW-0521">NADP</keyword>
<dbReference type="AlphaFoldDB" id="G0TU76"/>
<evidence type="ECO:0000256" key="7">
    <source>
        <dbReference type="ARBA" id="ARBA00022857"/>
    </source>
</evidence>
<dbReference type="Pfam" id="PF00667">
    <property type="entry name" value="FAD_binding_1"/>
    <property type="match status" value="1"/>
</dbReference>
<dbReference type="GO" id="GO:0010181">
    <property type="term" value="F:FMN binding"/>
    <property type="evidence" value="ECO:0007669"/>
    <property type="project" value="InterPro"/>
</dbReference>
<proteinExistence type="predicted"/>
<comment type="cofactor">
    <cofactor evidence="2">
        <name>FAD</name>
        <dbReference type="ChEBI" id="CHEBI:57692"/>
    </cofactor>
</comment>
<keyword evidence="5" id="KW-0288">FMN</keyword>
<feature type="domain" description="Flavodoxin-like" evidence="9">
    <location>
        <begin position="10"/>
        <end position="153"/>
    </location>
</feature>
<evidence type="ECO:0000256" key="6">
    <source>
        <dbReference type="ARBA" id="ARBA00022827"/>
    </source>
</evidence>
<dbReference type="OMA" id="DIMSIPR"/>
<gene>
    <name evidence="11" type="ORF">TVY486_04017</name>
</gene>
<keyword evidence="6" id="KW-0274">FAD</keyword>
<sequence>MEGRGEDIILTVLYGTQTGSAEQLAYTLVSLAIKRGIKRCRCLPADEFPVEMWHTASPIVIVCSNANQGEAPDSIRFSWARLLDFTAPSMAGLRFAVFGTGDSIYPKFNYMAKMLHNRLRQLGGVPLVNRGLGDESDKKGYDQAFLPWAAQLWRELGLMGAGESGVIIEDLSEVPLLVRYNVEFGPVTSPKPVLGALPHRNESTFGCAVLKNERLTDRGHFQAVHHLSFSRNIVFFEGCTPLKDTLLNFEVGDALGIYCQNDTSVVERFLALIKEDGDQVVCITPNDAGPLIQQQQQPFFGRPMTLSSFLHHYVDLEAVVGRPLFVMLACFCEDDEVRDRLLELSSSESLDDFMWYCQREKRNIVEVLEDFRVVRPPLSLLLNFVPLMRPRLFSISSSPLLDSQEIHLTVAQVSWTTPYKRRRKGVCSSRLATATPGDVFQCFVWTGTMMKPETPAPLLCIGTGTGIAPLRALIRECAACSETWSNVPIVLFFGCRNREKDYIYADEWQGLKSSLKQLEVFPAFSRDGDKKFYVQHQLGKNAKRVGRLLDAGAHVFVCGNSKQMPKDVAATIEDIVLQCCCENEAQAKEYIKALQKQGRYTVDTWSV</sequence>
<dbReference type="FunFam" id="3.40.50.80:FF:000030">
    <property type="entry name" value="NADPH-dependent diflavin oxidoreductase 1"/>
    <property type="match status" value="1"/>
</dbReference>
<dbReference type="Pfam" id="PF00258">
    <property type="entry name" value="Flavodoxin_1"/>
    <property type="match status" value="1"/>
</dbReference>
<dbReference type="Gene3D" id="1.20.990.10">
    <property type="entry name" value="NADPH-cytochrome p450 Reductase, Chain A, domain 3"/>
    <property type="match status" value="1"/>
</dbReference>
<dbReference type="SUPFAM" id="SSF52343">
    <property type="entry name" value="Ferredoxin reductase-like, C-terminal NADP-linked domain"/>
    <property type="match status" value="1"/>
</dbReference>
<name>G0TU76_TRYVY</name>
<dbReference type="EC" id="1.6.2.4" evidence="11"/>
<evidence type="ECO:0000259" key="10">
    <source>
        <dbReference type="PROSITE" id="PS51384"/>
    </source>
</evidence>
<comment type="cofactor">
    <cofactor evidence="1">
        <name>FMN</name>
        <dbReference type="ChEBI" id="CHEBI:58210"/>
    </cofactor>
</comment>
<dbReference type="InterPro" id="IPR001433">
    <property type="entry name" value="OxRdtase_FAD/NAD-bd"/>
</dbReference>
<dbReference type="Gene3D" id="2.40.30.10">
    <property type="entry name" value="Translation factors"/>
    <property type="match status" value="1"/>
</dbReference>
<dbReference type="PRINTS" id="PR00371">
    <property type="entry name" value="FPNCR"/>
</dbReference>
<dbReference type="EMBL" id="HE573020">
    <property type="protein sequence ID" value="CCC47510.1"/>
    <property type="molecule type" value="Genomic_DNA"/>
</dbReference>
<dbReference type="InterPro" id="IPR001094">
    <property type="entry name" value="Flavdoxin-like"/>
</dbReference>